<protein>
    <submittedName>
        <fullName evidence="1">Uncharacterized protein</fullName>
    </submittedName>
</protein>
<dbReference type="KEGG" id="dmm:dnm_061430"/>
<reference evidence="1" key="1">
    <citation type="journal article" date="2021" name="Microb. Physiol.">
        <title>Proteogenomic Insights into the Physiology of Marine, Sulfate-Reducing, Filamentous Desulfonema limicola and Desulfonema magnum.</title>
        <authorList>
            <person name="Schnaars V."/>
            <person name="Wohlbrand L."/>
            <person name="Scheve S."/>
            <person name="Hinrichs C."/>
            <person name="Reinhardt R."/>
            <person name="Rabus R."/>
        </authorList>
    </citation>
    <scope>NUCLEOTIDE SEQUENCE</scope>
    <source>
        <strain evidence="1">4be13</strain>
    </source>
</reference>
<proteinExistence type="predicted"/>
<evidence type="ECO:0000313" key="2">
    <source>
        <dbReference type="Proteomes" id="UP000663722"/>
    </source>
</evidence>
<keyword evidence="2" id="KW-1185">Reference proteome</keyword>
<gene>
    <name evidence="1" type="ORF">dnm_061430</name>
</gene>
<sequence length="73" mass="8149">MGGTAEKSGFFPGQSVTLRKNLGFFPVRPRGPENFFDLLTMKICQVSDESQEKFQNFPVFVVAANVSSPIFFI</sequence>
<dbReference type="AlphaFoldDB" id="A0A975BQY7"/>
<dbReference type="Proteomes" id="UP000663722">
    <property type="component" value="Chromosome"/>
</dbReference>
<accession>A0A975BQY7</accession>
<dbReference type="EMBL" id="CP061800">
    <property type="protein sequence ID" value="QTA90082.1"/>
    <property type="molecule type" value="Genomic_DNA"/>
</dbReference>
<organism evidence="1 2">
    <name type="scientific">Desulfonema magnum</name>
    <dbReference type="NCBI Taxonomy" id="45655"/>
    <lineage>
        <taxon>Bacteria</taxon>
        <taxon>Pseudomonadati</taxon>
        <taxon>Thermodesulfobacteriota</taxon>
        <taxon>Desulfobacteria</taxon>
        <taxon>Desulfobacterales</taxon>
        <taxon>Desulfococcaceae</taxon>
        <taxon>Desulfonema</taxon>
    </lineage>
</organism>
<name>A0A975BQY7_9BACT</name>
<evidence type="ECO:0000313" key="1">
    <source>
        <dbReference type="EMBL" id="QTA90082.1"/>
    </source>
</evidence>